<dbReference type="PIRSF" id="PIRSF018169">
    <property type="entry name" value="PAF_acetylhydrolase"/>
    <property type="match status" value="1"/>
</dbReference>
<evidence type="ECO:0000256" key="4">
    <source>
        <dbReference type="PIRNR" id="PIRNR018169"/>
    </source>
</evidence>
<keyword evidence="3 4" id="KW-0443">Lipid metabolism</keyword>
<accession>A0A8C4WTX3</accession>
<keyword evidence="1 4" id="KW-0378">Hydrolase</keyword>
<dbReference type="GeneTree" id="ENSGT00390000005233"/>
<keyword evidence="2 4" id="KW-0442">Lipid degradation</keyword>
<name>A0A8C4WTX3_EPTBU</name>
<dbReference type="PANTHER" id="PTHR10272:SF0">
    <property type="entry name" value="PLATELET-ACTIVATING FACTOR ACETYLHYDROLASE"/>
    <property type="match status" value="1"/>
</dbReference>
<dbReference type="GO" id="GO:0016042">
    <property type="term" value="P:lipid catabolic process"/>
    <property type="evidence" value="ECO:0007669"/>
    <property type="project" value="UniProtKB-KW"/>
</dbReference>
<protein>
    <recommendedName>
        <fullName evidence="4">Platelet-activating factor acetylhydrolase</fullName>
        <ecNumber evidence="4">3.1.1.47</ecNumber>
    </recommendedName>
</protein>
<dbReference type="Proteomes" id="UP000694388">
    <property type="component" value="Unplaced"/>
</dbReference>
<dbReference type="AlphaFoldDB" id="A0A8C4WTX3"/>
<dbReference type="InterPro" id="IPR016715">
    <property type="entry name" value="PAF_acetylhydro_eukaryote"/>
</dbReference>
<dbReference type="InterPro" id="IPR029058">
    <property type="entry name" value="AB_hydrolase_fold"/>
</dbReference>
<sequence length="385" mass="42897">MANVDECNMLPRGSGPHTVGCADLMTNGGQEGTFMRVYYPCTTNDSKMYPPTSLIPRHEYTVGLVSFLRRSQWLFPHFINRWFGKMNAAVYWNAPLNDKGVYPLLIFSHGLGGFRSLYSTVCIEMASQGFVVGAVEHRDESASASYFIDNDGQEKWISFYHLQPGEKEFPLRNKQVEIRAEECIRALHLFKDFQNGCPVENLLPGDYKFTSLQGCLDLQRVAIMGHSFGGATAILAAHKEADFRCAIVLDGWMVPLHKDLLPVVKTPLFFINSETFHWPVNMAALLVLLSNQPANKMITLQGTVHLNQSDSPFAICGYLGRLLGTRGSLDPKEAMRINNCASLAFLHKHLELALGFEQWDELVEGKGQHVIKGSPVQPPTDGSSS</sequence>
<comment type="catalytic activity">
    <reaction evidence="4">
        <text>a 1-O-alkyl-2-acetyl-sn-glycero-3-phosphocholine + H2O = a 1-O-alkyl-sn-glycero-3-phosphocholine + acetate + H(+)</text>
        <dbReference type="Rhea" id="RHEA:17777"/>
        <dbReference type="ChEBI" id="CHEBI:15377"/>
        <dbReference type="ChEBI" id="CHEBI:15378"/>
        <dbReference type="ChEBI" id="CHEBI:30089"/>
        <dbReference type="ChEBI" id="CHEBI:30909"/>
        <dbReference type="ChEBI" id="CHEBI:36707"/>
        <dbReference type="EC" id="3.1.1.47"/>
    </reaction>
</comment>
<feature type="active site" description="Charge relay system" evidence="5">
    <location>
        <position position="250"/>
    </location>
</feature>
<feature type="active site" description="Nucleophile" evidence="5">
    <location>
        <position position="227"/>
    </location>
</feature>
<evidence type="ECO:0000313" key="6">
    <source>
        <dbReference type="Ensembl" id="ENSEBUP00000010566.1"/>
    </source>
</evidence>
<dbReference type="SUPFAM" id="SSF53474">
    <property type="entry name" value="alpha/beta-Hydrolases"/>
    <property type="match status" value="1"/>
</dbReference>
<dbReference type="PANTHER" id="PTHR10272">
    <property type="entry name" value="PLATELET-ACTIVATING FACTOR ACETYLHYDROLASE"/>
    <property type="match status" value="1"/>
</dbReference>
<evidence type="ECO:0000256" key="5">
    <source>
        <dbReference type="PIRSR" id="PIRSR018169-1"/>
    </source>
</evidence>
<proteinExistence type="predicted"/>
<reference evidence="6" key="1">
    <citation type="submission" date="2025-08" db="UniProtKB">
        <authorList>
            <consortium name="Ensembl"/>
        </authorList>
    </citation>
    <scope>IDENTIFICATION</scope>
</reference>
<dbReference type="GO" id="GO:0003847">
    <property type="term" value="F:1-alkyl-2-acetylglycerophosphocholine esterase activity"/>
    <property type="evidence" value="ECO:0007669"/>
    <property type="project" value="UniProtKB-UniRule"/>
</dbReference>
<dbReference type="Gene3D" id="3.40.50.1820">
    <property type="entry name" value="alpha/beta hydrolase"/>
    <property type="match status" value="1"/>
</dbReference>
<reference evidence="6" key="2">
    <citation type="submission" date="2025-09" db="UniProtKB">
        <authorList>
            <consortium name="Ensembl"/>
        </authorList>
    </citation>
    <scope>IDENTIFICATION</scope>
</reference>
<evidence type="ECO:0000256" key="1">
    <source>
        <dbReference type="ARBA" id="ARBA00022801"/>
    </source>
</evidence>
<dbReference type="Pfam" id="PF03403">
    <property type="entry name" value="PAF-AH_p_II"/>
    <property type="match status" value="1"/>
</dbReference>
<dbReference type="Ensembl" id="ENSEBUT00000011115.1">
    <property type="protein sequence ID" value="ENSEBUP00000010566.1"/>
    <property type="gene ID" value="ENSEBUG00000006806.1"/>
</dbReference>
<evidence type="ECO:0000256" key="2">
    <source>
        <dbReference type="ARBA" id="ARBA00022963"/>
    </source>
</evidence>
<evidence type="ECO:0000256" key="3">
    <source>
        <dbReference type="ARBA" id="ARBA00023098"/>
    </source>
</evidence>
<dbReference type="OMA" id="FDQWDNL"/>
<organism evidence="6 7">
    <name type="scientific">Eptatretus burgeri</name>
    <name type="common">Inshore hagfish</name>
    <dbReference type="NCBI Taxonomy" id="7764"/>
    <lineage>
        <taxon>Eukaryota</taxon>
        <taxon>Metazoa</taxon>
        <taxon>Chordata</taxon>
        <taxon>Craniata</taxon>
        <taxon>Vertebrata</taxon>
        <taxon>Cyclostomata</taxon>
        <taxon>Myxini</taxon>
        <taxon>Myxiniformes</taxon>
        <taxon>Myxinidae</taxon>
        <taxon>Eptatretinae</taxon>
        <taxon>Eptatretus</taxon>
    </lineage>
</organism>
<evidence type="ECO:0000313" key="7">
    <source>
        <dbReference type="Proteomes" id="UP000694388"/>
    </source>
</evidence>
<keyword evidence="7" id="KW-1185">Reference proteome</keyword>
<feature type="active site" description="Charge relay system" evidence="5">
    <location>
        <position position="305"/>
    </location>
</feature>
<dbReference type="EC" id="3.1.1.47" evidence="4"/>